<reference evidence="1 2" key="1">
    <citation type="submission" date="2014-12" db="EMBL/GenBank/DDBJ databases">
        <title>Complete genome sequence of Bifidobacterium longum subsp. infantis BT1.</title>
        <authorList>
            <person name="Kim J.F."/>
            <person name="Kwak M.-J."/>
        </authorList>
    </citation>
    <scope>NUCLEOTIDE SEQUENCE [LARGE SCALE GENOMIC DNA]</scope>
    <source>
        <strain evidence="1 2">BT1</strain>
    </source>
</reference>
<dbReference type="AlphaFoldDB" id="A0A0M4MDF4"/>
<organism evidence="1 2">
    <name type="scientific">Bifidobacterium longum subsp. infantis</name>
    <dbReference type="NCBI Taxonomy" id="1682"/>
    <lineage>
        <taxon>Bacteria</taxon>
        <taxon>Bacillati</taxon>
        <taxon>Actinomycetota</taxon>
        <taxon>Actinomycetes</taxon>
        <taxon>Bifidobacteriales</taxon>
        <taxon>Bifidobacteriaceae</taxon>
        <taxon>Bifidobacterium</taxon>
    </lineage>
</organism>
<accession>A0A0M4MDF4</accession>
<dbReference type="Proteomes" id="UP000067206">
    <property type="component" value="Chromosome"/>
</dbReference>
<protein>
    <submittedName>
        <fullName evidence="1">Uncharacterized protein</fullName>
    </submittedName>
</protein>
<name>A0A0M4MDF4_BIFLI</name>
<evidence type="ECO:0000313" key="1">
    <source>
        <dbReference type="EMBL" id="ALE08674.1"/>
    </source>
</evidence>
<dbReference type="PATRIC" id="fig|1682.24.peg.592"/>
<dbReference type="EMBL" id="CP010411">
    <property type="protein sequence ID" value="ALE08674.1"/>
    <property type="molecule type" value="Genomic_DNA"/>
</dbReference>
<sequence>MVENDFCHDYQSFQRQVRASRSVVKGFVLYCASALATDVQLCFRKLQASAFTFFRFSEGSLR</sequence>
<gene>
    <name evidence="1" type="ORF">RY67_616</name>
</gene>
<evidence type="ECO:0000313" key="2">
    <source>
        <dbReference type="Proteomes" id="UP000067206"/>
    </source>
</evidence>
<proteinExistence type="predicted"/>